<dbReference type="GO" id="GO:0005637">
    <property type="term" value="C:nuclear inner membrane"/>
    <property type="evidence" value="ECO:0007669"/>
    <property type="project" value="TreeGrafter"/>
</dbReference>
<reference evidence="2" key="1">
    <citation type="journal article" name="BMC Genomics">
        <title>Long-read sequencing and de novo genome assembly of marine medaka (Oryzias melastigma).</title>
        <authorList>
            <person name="Liang P."/>
            <person name="Saqib H.S.A."/>
            <person name="Ni X."/>
            <person name="Shen Y."/>
        </authorList>
    </citation>
    <scope>NUCLEOTIDE SEQUENCE</scope>
    <source>
        <strain evidence="2">Bigg-433</strain>
    </source>
</reference>
<protein>
    <recommendedName>
        <fullName evidence="4">Telomere repeats-binding bouquet formation protein 2</fullName>
    </recommendedName>
</protein>
<dbReference type="InterPro" id="IPR028065">
    <property type="entry name" value="TERB2"/>
</dbReference>
<dbReference type="GO" id="GO:0007129">
    <property type="term" value="P:homologous chromosome pairing at meiosis"/>
    <property type="evidence" value="ECO:0007669"/>
    <property type="project" value="TreeGrafter"/>
</dbReference>
<proteinExistence type="predicted"/>
<accession>A0A834F2M8</accession>
<feature type="region of interest" description="Disordered" evidence="1">
    <location>
        <begin position="117"/>
        <end position="160"/>
    </location>
</feature>
<dbReference type="Pfam" id="PF15101">
    <property type="entry name" value="TERB2"/>
    <property type="match status" value="1"/>
</dbReference>
<organism evidence="2 3">
    <name type="scientific">Oryzias melastigma</name>
    <name type="common">Marine medaka</name>
    <dbReference type="NCBI Taxonomy" id="30732"/>
    <lineage>
        <taxon>Eukaryota</taxon>
        <taxon>Metazoa</taxon>
        <taxon>Chordata</taxon>
        <taxon>Craniata</taxon>
        <taxon>Vertebrata</taxon>
        <taxon>Euteleostomi</taxon>
        <taxon>Actinopterygii</taxon>
        <taxon>Neopterygii</taxon>
        <taxon>Teleostei</taxon>
        <taxon>Neoteleostei</taxon>
        <taxon>Acanthomorphata</taxon>
        <taxon>Ovalentaria</taxon>
        <taxon>Atherinomorphae</taxon>
        <taxon>Beloniformes</taxon>
        <taxon>Adrianichthyidae</taxon>
        <taxon>Oryziinae</taxon>
        <taxon>Oryzias</taxon>
    </lineage>
</organism>
<evidence type="ECO:0000313" key="3">
    <source>
        <dbReference type="Proteomes" id="UP000646548"/>
    </source>
</evidence>
<name>A0A834F2M8_ORYME</name>
<gene>
    <name evidence="2" type="ORF">FQA47_006615</name>
</gene>
<dbReference type="Proteomes" id="UP000646548">
    <property type="component" value="Unassembled WGS sequence"/>
</dbReference>
<dbReference type="AlphaFoldDB" id="A0A834F2M8"/>
<dbReference type="PANTHER" id="PTHR35345:SF1">
    <property type="entry name" value="TELOMERE REPEATS-BINDING BOUQUET FORMATION PROTEIN 2"/>
    <property type="match status" value="1"/>
</dbReference>
<sequence length="204" mass="23230">MFRCRTAWFSKSVNEAHLKFWVQEGGTITGWRKADFIFSEDATSSDTLRIYESKDFLWDKVTVFHSLFLSTCEKRQSVRSVSIGHYVLPPVSVQHEVRKVVGRLIWECESDLSVNQENPVNTKCPDDESGDEVSISNCESSEEDSSPEREAHLRNQANGRHTGYISMDSLQKYSGELSDYHSKHFPCLNCGVCVCLTTTKSNEM</sequence>
<evidence type="ECO:0000256" key="1">
    <source>
        <dbReference type="SAM" id="MobiDB-lite"/>
    </source>
</evidence>
<evidence type="ECO:0000313" key="2">
    <source>
        <dbReference type="EMBL" id="KAF6722675.1"/>
    </source>
</evidence>
<comment type="caution">
    <text evidence="2">The sequence shown here is derived from an EMBL/GenBank/DDBJ whole genome shotgun (WGS) entry which is preliminary data.</text>
</comment>
<evidence type="ECO:0008006" key="4">
    <source>
        <dbReference type="Google" id="ProtNLM"/>
    </source>
</evidence>
<dbReference type="PANTHER" id="PTHR35345">
    <property type="entry name" value="TELOMERE REPEATS-BINDING BOUQUET FORMATION PROTEIN 2"/>
    <property type="match status" value="1"/>
</dbReference>
<dbReference type="EMBL" id="WKFB01000450">
    <property type="protein sequence ID" value="KAF6722675.1"/>
    <property type="molecule type" value="Genomic_DNA"/>
</dbReference>
<dbReference type="GO" id="GO:0070197">
    <property type="term" value="P:meiotic attachment of telomere to nuclear envelope"/>
    <property type="evidence" value="ECO:0007669"/>
    <property type="project" value="TreeGrafter"/>
</dbReference>